<keyword evidence="3" id="KW-1185">Reference proteome</keyword>
<dbReference type="Gene3D" id="3.10.129.10">
    <property type="entry name" value="Hotdog Thioesterase"/>
    <property type="match status" value="1"/>
</dbReference>
<dbReference type="Pfam" id="PF01575">
    <property type="entry name" value="MaoC_dehydratas"/>
    <property type="match status" value="1"/>
</dbReference>
<dbReference type="EMBL" id="CP047476">
    <property type="protein sequence ID" value="QIA65999.1"/>
    <property type="molecule type" value="Genomic_DNA"/>
</dbReference>
<name>A0A7Z2T7V4_9VIBR</name>
<protein>
    <submittedName>
        <fullName evidence="2">MaoC family dehydratase</fullName>
    </submittedName>
</protein>
<dbReference type="InterPro" id="IPR002539">
    <property type="entry name" value="MaoC-like_dom"/>
</dbReference>
<reference evidence="2 3" key="1">
    <citation type="submission" date="2020-01" db="EMBL/GenBank/DDBJ databases">
        <title>Whole genome and functional gene identification of agarase of Vibrio HN897.</title>
        <authorList>
            <person name="Liu Y."/>
            <person name="Zhao Z."/>
        </authorList>
    </citation>
    <scope>NUCLEOTIDE SEQUENCE [LARGE SCALE GENOMIC DNA]</scope>
    <source>
        <strain evidence="2 3">HN897</strain>
    </source>
</reference>
<dbReference type="AlphaFoldDB" id="A0A7Z2T7V4"/>
<evidence type="ECO:0000313" key="3">
    <source>
        <dbReference type="Proteomes" id="UP000464262"/>
    </source>
</evidence>
<feature type="domain" description="MaoC-like" evidence="1">
    <location>
        <begin position="100"/>
        <end position="219"/>
    </location>
</feature>
<dbReference type="PANTHER" id="PTHR42993:SF1">
    <property type="entry name" value="MAOC-LIKE DEHYDRATASE DOMAIN-CONTAINING PROTEIN"/>
    <property type="match status" value="1"/>
</dbReference>
<dbReference type="PANTHER" id="PTHR42993">
    <property type="entry name" value="MAOC-LIKE DEHYDRATASE DOMAIN-CONTAINING PROTEIN"/>
    <property type="match status" value="1"/>
</dbReference>
<accession>A0A7Z2T7V4</accession>
<gene>
    <name evidence="2" type="ORF">GT360_21125</name>
</gene>
<evidence type="ECO:0000259" key="1">
    <source>
        <dbReference type="Pfam" id="PF01575"/>
    </source>
</evidence>
<organism evidence="2 3">
    <name type="scientific">Vibrio astriarenae</name>
    <dbReference type="NCBI Taxonomy" id="1481923"/>
    <lineage>
        <taxon>Bacteria</taxon>
        <taxon>Pseudomonadati</taxon>
        <taxon>Pseudomonadota</taxon>
        <taxon>Gammaproteobacteria</taxon>
        <taxon>Vibrionales</taxon>
        <taxon>Vibrionaceae</taxon>
        <taxon>Vibrio</taxon>
    </lineage>
</organism>
<dbReference type="InterPro" id="IPR039375">
    <property type="entry name" value="NodN-like"/>
</dbReference>
<dbReference type="KEGG" id="vas:GT360_21125"/>
<dbReference type="RefSeq" id="WP_164650918.1">
    <property type="nucleotide sequence ID" value="NZ_CP047476.1"/>
</dbReference>
<evidence type="ECO:0000313" key="2">
    <source>
        <dbReference type="EMBL" id="QIA65999.1"/>
    </source>
</evidence>
<dbReference type="CDD" id="cd03450">
    <property type="entry name" value="NodN"/>
    <property type="match status" value="1"/>
</dbReference>
<dbReference type="InterPro" id="IPR029069">
    <property type="entry name" value="HotDog_dom_sf"/>
</dbReference>
<dbReference type="Proteomes" id="UP000464262">
    <property type="component" value="Chromosome 2"/>
</dbReference>
<dbReference type="SUPFAM" id="SSF54637">
    <property type="entry name" value="Thioesterase/thiol ester dehydrase-isomerase"/>
    <property type="match status" value="1"/>
</dbReference>
<sequence length="244" mass="27923">MKVVDIFKHRSEAVSKYQEELMQKVSPSVREYWQGIRHKANNRAFFTWLKEVNDQVVNEPSIEPIEKRTEQEQTESVEVKPAAPAIEMKPEAEQLYHELQAQLGEVMHTGDWIMVDQQRINQFGVVTEDEQWIHTDPERAEQESPFKTTIAHGFLTLALLPRLTDSVDPESNLFPTAKMVVNIGLNSVRFPYPVKSGNQVRAVSTLTKVTPIKKGLEIEREIKVQIEGVRRPGAVVTSVIQLHF</sequence>
<proteinExistence type="predicted"/>